<sequence length="443" mass="48691">MLMKDADNNPHYESLSRYGSPDGSTHDHVVPERVLLQFGRITLTVTQLRYSSFLLLGVALLWPWNCFLSASGYFIAKFGADSPLGKNYSSTMMTVSTLTSLCFNSVLSTRQNANYSKRIFRGNALNFSCFVILALIELIDPNLHSTSYFVFIMLLVLLSSLGTALQQNGCMALANVRGPEYAQGIMVGQAIAGVLPSLSLMISELIYSGHREKSSASIVIYFAMTSVITLLAGILFVVTYKIDGEPGVSSTSDEEATASSGEQNSNYVPFMTLFKKLKFIVLSIVMAFVVTLIFPIFASNVTSVHTDWKLTSDPIFIPFAFLVWNIGDLIGRIACGYEKLVITNDVKLFVYTIARFVFVPFLLMCNLDSRKGHAVIKSDTFYLLIQFLFGFTNGHSLSCAFMNVGPYVEDNEKEAAGGFSTVFLSVGLLLGSVLSYIFVPLVG</sequence>
<feature type="region of interest" description="Disordered" evidence="7">
    <location>
        <begin position="1"/>
        <end position="25"/>
    </location>
</feature>
<dbReference type="EMBL" id="MPUK01000005">
    <property type="protein sequence ID" value="ONH67115.1"/>
    <property type="molecule type" value="Genomic_DNA"/>
</dbReference>
<keyword evidence="4 8" id="KW-0812">Transmembrane</keyword>
<evidence type="ECO:0000256" key="4">
    <source>
        <dbReference type="ARBA" id="ARBA00022692"/>
    </source>
</evidence>
<evidence type="ECO:0000313" key="10">
    <source>
        <dbReference type="Proteomes" id="UP000189513"/>
    </source>
</evidence>
<keyword evidence="5 8" id="KW-1133">Transmembrane helix</keyword>
<comment type="subcellular location">
    <subcellularLocation>
        <location evidence="1">Membrane</location>
        <topology evidence="1">Multi-pass membrane protein</topology>
    </subcellularLocation>
</comment>
<evidence type="ECO:0000256" key="3">
    <source>
        <dbReference type="ARBA" id="ARBA00022448"/>
    </source>
</evidence>
<dbReference type="PANTHER" id="PTHR10332:SF88">
    <property type="entry name" value="EQUILIBRATIVE NUCLEOSIDE TRANSPORTER 1, ISOFORM A"/>
    <property type="match status" value="1"/>
</dbReference>
<feature type="transmembrane region" description="Helical" evidence="8">
    <location>
        <begin position="416"/>
        <end position="439"/>
    </location>
</feature>
<evidence type="ECO:0000256" key="6">
    <source>
        <dbReference type="ARBA" id="ARBA00023136"/>
    </source>
</evidence>
<dbReference type="GO" id="GO:0005886">
    <property type="term" value="C:plasma membrane"/>
    <property type="evidence" value="ECO:0007669"/>
    <property type="project" value="TreeGrafter"/>
</dbReference>
<protein>
    <submittedName>
        <fullName evidence="9">Nucleoside transporter FUN26</fullName>
    </submittedName>
</protein>
<dbReference type="PRINTS" id="PR01130">
    <property type="entry name" value="DERENTRNSPRT"/>
</dbReference>
<keyword evidence="3" id="KW-0813">Transport</keyword>
<name>A0A1V2L6A6_CYBFA</name>
<gene>
    <name evidence="9" type="ORF">BON22_2876</name>
</gene>
<dbReference type="Pfam" id="PF01733">
    <property type="entry name" value="Nucleoside_tran"/>
    <property type="match status" value="2"/>
</dbReference>
<feature type="transmembrane region" description="Helical" evidence="8">
    <location>
        <begin position="348"/>
        <end position="369"/>
    </location>
</feature>
<keyword evidence="10" id="KW-1185">Reference proteome</keyword>
<dbReference type="PIRSF" id="PIRSF016379">
    <property type="entry name" value="ENT"/>
    <property type="match status" value="1"/>
</dbReference>
<feature type="transmembrane region" description="Helical" evidence="8">
    <location>
        <begin position="218"/>
        <end position="240"/>
    </location>
</feature>
<dbReference type="InterPro" id="IPR002259">
    <property type="entry name" value="Eqnu_transpt"/>
</dbReference>
<dbReference type="GO" id="GO:0000329">
    <property type="term" value="C:fungal-type vacuole membrane"/>
    <property type="evidence" value="ECO:0007669"/>
    <property type="project" value="TreeGrafter"/>
</dbReference>
<evidence type="ECO:0000313" key="9">
    <source>
        <dbReference type="EMBL" id="ONH67115.1"/>
    </source>
</evidence>
<dbReference type="GO" id="GO:0034257">
    <property type="term" value="F:nicotinamide riboside transmembrane transporter activity"/>
    <property type="evidence" value="ECO:0007669"/>
    <property type="project" value="TreeGrafter"/>
</dbReference>
<comment type="caution">
    <text evidence="9">The sequence shown here is derived from an EMBL/GenBank/DDBJ whole genome shotgun (WGS) entry which is preliminary data.</text>
</comment>
<evidence type="ECO:0000256" key="7">
    <source>
        <dbReference type="SAM" id="MobiDB-lite"/>
    </source>
</evidence>
<feature type="transmembrane region" description="Helical" evidence="8">
    <location>
        <begin position="119"/>
        <end position="139"/>
    </location>
</feature>
<dbReference type="PANTHER" id="PTHR10332">
    <property type="entry name" value="EQUILIBRATIVE NUCLEOSIDE TRANSPORTER"/>
    <property type="match status" value="1"/>
</dbReference>
<keyword evidence="6 8" id="KW-0472">Membrane</keyword>
<reference evidence="10" key="1">
    <citation type="journal article" date="2017" name="Genome Announc.">
        <title>Genome sequences of Cyberlindnera fabianii 65, Pichia kudriavzevii 129, and Saccharomyces cerevisiae 131 isolated from fermented masau fruits in Zimbabwe.</title>
        <authorList>
            <person name="van Rijswijck I.M.H."/>
            <person name="Derks M.F.L."/>
            <person name="Abee T."/>
            <person name="de Ridder D."/>
            <person name="Smid E.J."/>
        </authorList>
    </citation>
    <scope>NUCLEOTIDE SEQUENCE [LARGE SCALE GENOMIC DNA]</scope>
    <source>
        <strain evidence="10">65</strain>
    </source>
</reference>
<feature type="transmembrane region" description="Helical" evidence="8">
    <location>
        <begin position="185"/>
        <end position="206"/>
    </location>
</feature>
<accession>A0A1V2L6A6</accession>
<comment type="similarity">
    <text evidence="2">Belongs to the SLC29A/ENT transporter (TC 2.A.57) family.</text>
</comment>
<evidence type="ECO:0000256" key="1">
    <source>
        <dbReference type="ARBA" id="ARBA00004141"/>
    </source>
</evidence>
<dbReference type="SUPFAM" id="SSF103473">
    <property type="entry name" value="MFS general substrate transporter"/>
    <property type="match status" value="1"/>
</dbReference>
<evidence type="ECO:0000256" key="2">
    <source>
        <dbReference type="ARBA" id="ARBA00007965"/>
    </source>
</evidence>
<feature type="transmembrane region" description="Helical" evidence="8">
    <location>
        <begin position="145"/>
        <end position="165"/>
    </location>
</feature>
<evidence type="ECO:0000256" key="5">
    <source>
        <dbReference type="ARBA" id="ARBA00022989"/>
    </source>
</evidence>
<feature type="transmembrane region" description="Helical" evidence="8">
    <location>
        <begin position="88"/>
        <end position="107"/>
    </location>
</feature>
<dbReference type="InterPro" id="IPR036259">
    <property type="entry name" value="MFS_trans_sf"/>
</dbReference>
<proteinExistence type="inferred from homology"/>
<feature type="transmembrane region" description="Helical" evidence="8">
    <location>
        <begin position="53"/>
        <end position="76"/>
    </location>
</feature>
<dbReference type="Proteomes" id="UP000189513">
    <property type="component" value="Unassembled WGS sequence"/>
</dbReference>
<feature type="transmembrane region" description="Helical" evidence="8">
    <location>
        <begin position="381"/>
        <end position="404"/>
    </location>
</feature>
<dbReference type="GO" id="GO:0015205">
    <property type="term" value="F:nucleobase transmembrane transporter activity"/>
    <property type="evidence" value="ECO:0007669"/>
    <property type="project" value="TreeGrafter"/>
</dbReference>
<evidence type="ECO:0000256" key="8">
    <source>
        <dbReference type="SAM" id="Phobius"/>
    </source>
</evidence>
<organism evidence="9 10">
    <name type="scientific">Cyberlindnera fabianii</name>
    <name type="common">Yeast</name>
    <name type="synonym">Hansenula fabianii</name>
    <dbReference type="NCBI Taxonomy" id="36022"/>
    <lineage>
        <taxon>Eukaryota</taxon>
        <taxon>Fungi</taxon>
        <taxon>Dikarya</taxon>
        <taxon>Ascomycota</taxon>
        <taxon>Saccharomycotina</taxon>
        <taxon>Saccharomycetes</taxon>
        <taxon>Phaffomycetales</taxon>
        <taxon>Phaffomycetaceae</taxon>
        <taxon>Cyberlindnera</taxon>
    </lineage>
</organism>
<dbReference type="AlphaFoldDB" id="A0A1V2L6A6"/>
<feature type="transmembrane region" description="Helical" evidence="8">
    <location>
        <begin position="279"/>
        <end position="298"/>
    </location>
</feature>
<dbReference type="VEuPathDB" id="FungiDB:BON22_2876"/>
<dbReference type="OMA" id="GSPWTTK"/>
<feature type="compositionally biased region" description="Basic and acidic residues" evidence="7">
    <location>
        <begin position="1"/>
        <end position="10"/>
    </location>
</feature>